<evidence type="ECO:0008006" key="3">
    <source>
        <dbReference type="Google" id="ProtNLM"/>
    </source>
</evidence>
<keyword evidence="2" id="KW-1185">Reference proteome</keyword>
<dbReference type="InterPro" id="IPR029069">
    <property type="entry name" value="HotDog_dom_sf"/>
</dbReference>
<dbReference type="AlphaFoldDB" id="A0A919UPB2"/>
<protein>
    <recommendedName>
        <fullName evidence="3">N-terminal of MaoC-like dehydratase domain-containing protein</fullName>
    </recommendedName>
</protein>
<dbReference type="Gene3D" id="3.10.129.10">
    <property type="entry name" value="Hotdog Thioesterase"/>
    <property type="match status" value="2"/>
</dbReference>
<dbReference type="RefSeq" id="WP_204041924.1">
    <property type="nucleotide sequence ID" value="NZ_BOOA01000026.1"/>
</dbReference>
<proteinExistence type="predicted"/>
<dbReference type="InterPro" id="IPR052741">
    <property type="entry name" value="Mitochondrial_HTD2"/>
</dbReference>
<gene>
    <name evidence="1" type="ORF">Aph01nite_34980</name>
</gene>
<dbReference type="Proteomes" id="UP000640052">
    <property type="component" value="Unassembled WGS sequence"/>
</dbReference>
<sequence length="286" mass="30659">MTETVTRTEMIVPEPAEGLAGLLDIDLPPGGRLPPLWHWIYLLDRRKQHDLGPDGHPAHGIPAPPGPGRLRMFAGGRVTTHALLRFGEYATRTTRVLHTTEKLGKSGPLTFVTVRSEIEQDGRLAIADEQDIVYRQPGTALPPPALAIPGTTAVPSTTSVAPVPSTDSVPPGAAGLALHVDPVLLFRFSALTYNAHRIHYDAAYAAQEGYPGLVVHGPLQALMMGELFRRAGELFTGREFTYRLVAPMFGTQTFTVTSTEGISTLALSAQVRDAIGHVTATSGLLP</sequence>
<evidence type="ECO:0000313" key="2">
    <source>
        <dbReference type="Proteomes" id="UP000640052"/>
    </source>
</evidence>
<comment type="caution">
    <text evidence="1">The sequence shown here is derived from an EMBL/GenBank/DDBJ whole genome shotgun (WGS) entry which is preliminary data.</text>
</comment>
<accession>A0A919UPB2</accession>
<reference evidence="1" key="1">
    <citation type="submission" date="2021-01" db="EMBL/GenBank/DDBJ databases">
        <title>Whole genome shotgun sequence of Acrocarpospora phusangensis NBRC 108782.</title>
        <authorList>
            <person name="Komaki H."/>
            <person name="Tamura T."/>
        </authorList>
    </citation>
    <scope>NUCLEOTIDE SEQUENCE</scope>
    <source>
        <strain evidence="1">NBRC 108782</strain>
    </source>
</reference>
<organism evidence="1 2">
    <name type="scientific">Acrocarpospora phusangensis</name>
    <dbReference type="NCBI Taxonomy" id="1070424"/>
    <lineage>
        <taxon>Bacteria</taxon>
        <taxon>Bacillati</taxon>
        <taxon>Actinomycetota</taxon>
        <taxon>Actinomycetes</taxon>
        <taxon>Streptosporangiales</taxon>
        <taxon>Streptosporangiaceae</taxon>
        <taxon>Acrocarpospora</taxon>
    </lineage>
</organism>
<dbReference type="SUPFAM" id="SSF54637">
    <property type="entry name" value="Thioesterase/thiol ester dehydrase-isomerase"/>
    <property type="match status" value="1"/>
</dbReference>
<dbReference type="EMBL" id="BOOA01000026">
    <property type="protein sequence ID" value="GIH25188.1"/>
    <property type="molecule type" value="Genomic_DNA"/>
</dbReference>
<dbReference type="PANTHER" id="PTHR28152:SF1">
    <property type="entry name" value="HYDROXYACYL-THIOESTER DEHYDRATASE TYPE 2, MITOCHONDRIAL"/>
    <property type="match status" value="1"/>
</dbReference>
<dbReference type="GO" id="GO:0019171">
    <property type="term" value="F:(3R)-hydroxyacyl-[acyl-carrier-protein] dehydratase activity"/>
    <property type="evidence" value="ECO:0007669"/>
    <property type="project" value="TreeGrafter"/>
</dbReference>
<name>A0A919UPB2_9ACTN</name>
<dbReference type="PANTHER" id="PTHR28152">
    <property type="entry name" value="HYDROXYACYL-THIOESTER DEHYDRATASE TYPE 2, MITOCHONDRIAL"/>
    <property type="match status" value="1"/>
</dbReference>
<evidence type="ECO:0000313" key="1">
    <source>
        <dbReference type="EMBL" id="GIH25188.1"/>
    </source>
</evidence>